<comment type="caution">
    <text evidence="1">The sequence shown here is derived from an EMBL/GenBank/DDBJ whole genome shotgun (WGS) entry which is preliminary data.</text>
</comment>
<evidence type="ECO:0000313" key="1">
    <source>
        <dbReference type="EMBL" id="KAI6089769.1"/>
    </source>
</evidence>
<gene>
    <name evidence="1" type="ORF">F4821DRAFT_275776</name>
</gene>
<evidence type="ECO:0000313" key="2">
    <source>
        <dbReference type="Proteomes" id="UP001497680"/>
    </source>
</evidence>
<dbReference type="EMBL" id="MU394294">
    <property type="protein sequence ID" value="KAI6089769.1"/>
    <property type="molecule type" value="Genomic_DNA"/>
</dbReference>
<proteinExistence type="predicted"/>
<name>A0ACC0DAN5_9PEZI</name>
<dbReference type="Proteomes" id="UP001497680">
    <property type="component" value="Unassembled WGS sequence"/>
</dbReference>
<accession>A0ACC0DAN5</accession>
<organism evidence="1 2">
    <name type="scientific">Hypoxylon rubiginosum</name>
    <dbReference type="NCBI Taxonomy" id="110542"/>
    <lineage>
        <taxon>Eukaryota</taxon>
        <taxon>Fungi</taxon>
        <taxon>Dikarya</taxon>
        <taxon>Ascomycota</taxon>
        <taxon>Pezizomycotina</taxon>
        <taxon>Sordariomycetes</taxon>
        <taxon>Xylariomycetidae</taxon>
        <taxon>Xylariales</taxon>
        <taxon>Hypoxylaceae</taxon>
        <taxon>Hypoxylon</taxon>
    </lineage>
</organism>
<protein>
    <submittedName>
        <fullName evidence="1">Uncharacterized protein</fullName>
    </submittedName>
</protein>
<keyword evidence="2" id="KW-1185">Reference proteome</keyword>
<sequence>MAEIQIIQKHNGGFVQGIHNGNVNFIQNYLDGSDSQPTPKQNARQTHDKVKAEWKNAGTCEWLPRRPEFKTWVNMHNTYSFLWLCGPEGCGKTTLMSRVIESIYEERSVRNRFHPIHLLYFYTGYGDDPQKQRLYQTMLRTFWEQVVVQDETQSVGIFGSHSNDGCIQQRLNHLLARAKCDIYIVVDALDQLPQEDRRKLLKGLNDLVEEHSHENNAFRLAIAVSSRDTIGYDMLREHAPLHIRIEPNDNTDDIQKYLEKKLDSDLFDRQSLSKRCCAIWFLWAKLEAANICDMVYERDVRDALRSLKVPQKMSETYMKYAGEFESLNSRPTEQQIALRTMALLGQTTGSMRKETLLVALAINLEDGELDTNTYNQLRGDPSTLVRTCKYLIEINEELGIFRFCHMSAFEFFRWYQPGIDHGRIAQLCLAHLCSSDISEGPHNDAKWYGYGSLEPFLQMHPFLEFASCNWAVSLRKSLGSDTEVNVKQTYDSVSGLLEILLGSARGETKKNLELSFQVYLLSLGRSMPSGVCHEHILSYFALPYFLDIFDDKGLLDMGSRDNDGSTALHWALRSEPTHNSRKNDVALFVEELISKYKCDKNGQDNKGRTPLYYASQYGNEQAVSALLKAGVDPNIKTKRHETPLIVACKGHHEDIVCQLINAGADVRAQGFAGTALQMVSLSGCVYCANLILDKYGEAPIAEADGPFGTPLHTAAFHGHLELVKLLCDRNINVWATNETYGTALTAAAAGCNPGMDGIPFYEIFQKLIDRGVSVNDPSGQYGPALRAAAFNGHSDLVQLLLKAGGKVSLANGLMGTAYEAASERGHQIITDILLASDPNAATYRSGDSTNGFTTISSRAHQSLFNGALRTGSPIFVNSLLDRYEKSIENEVKKGMTPILQRTVDLGKEGFHEAIRLATTTNTKAERKKSRLPTEHTIVEEQREDSPNSNGVGLESKGYRKFFRRIAYSLRCGEPPMDDTVGPSHQILVPPVSTENKVEPTISRSQRIPILTQSPTNFRLRRVSSSAIRASLEGYYPEVLERFAKLAVRVLEVAINGKDAQVIKLIAGTWVEAMNTVISCFDFGEFMLERMVQDRAIELKEHLAYPQLDFEARLKKMEDVACVAVELLLAAARRGPTFQRLSSILSRLFVSVSNGVEDRGKRGQTPEWSLIHLFTRKISATFASKDRINGEICIHAIFEFLKQVAMSRKKRFMDKCCEEWARQWNYVIETQMDGLLNELITRRWEEYQKHIIDKRYDEALGLAIAVIGFLRAAIKQRLAKVVQTLLPIIEEGFGWTIEKIKISMEQAPGSDLDPQEEETGLNIGKIFDNLIYLFSTAERAGSGCLRTFAILVLDNIEALPSDDQQAIKVLAHQRIQAARKRDDPELELHLKRTCVTANYLLELARRFDRENRPKTLSMLEDVVQALPRLETPSVLSLPLSPV</sequence>
<reference evidence="1 2" key="1">
    <citation type="journal article" date="2022" name="New Phytol.">
        <title>Ecological generalism drives hyperdiversity of secondary metabolite gene clusters in xylarialean endophytes.</title>
        <authorList>
            <person name="Franco M.E.E."/>
            <person name="Wisecaver J.H."/>
            <person name="Arnold A.E."/>
            <person name="Ju Y.M."/>
            <person name="Slot J.C."/>
            <person name="Ahrendt S."/>
            <person name="Moore L.P."/>
            <person name="Eastman K.E."/>
            <person name="Scott K."/>
            <person name="Konkel Z."/>
            <person name="Mondo S.J."/>
            <person name="Kuo A."/>
            <person name="Hayes R.D."/>
            <person name="Haridas S."/>
            <person name="Andreopoulos B."/>
            <person name="Riley R."/>
            <person name="LaButti K."/>
            <person name="Pangilinan J."/>
            <person name="Lipzen A."/>
            <person name="Amirebrahimi M."/>
            <person name="Yan J."/>
            <person name="Adam C."/>
            <person name="Keymanesh K."/>
            <person name="Ng V."/>
            <person name="Louie K."/>
            <person name="Northen T."/>
            <person name="Drula E."/>
            <person name="Henrissat B."/>
            <person name="Hsieh H.M."/>
            <person name="Youens-Clark K."/>
            <person name="Lutzoni F."/>
            <person name="Miadlikowska J."/>
            <person name="Eastwood D.C."/>
            <person name="Hamelin R.C."/>
            <person name="Grigoriev I.V."/>
            <person name="U'Ren J.M."/>
        </authorList>
    </citation>
    <scope>NUCLEOTIDE SEQUENCE [LARGE SCALE GENOMIC DNA]</scope>
    <source>
        <strain evidence="1 2">ER1909</strain>
    </source>
</reference>